<comment type="caution">
    <text evidence="1">The sequence shown here is derived from an EMBL/GenBank/DDBJ whole genome shotgun (WGS) entry which is preliminary data.</text>
</comment>
<proteinExistence type="predicted"/>
<keyword evidence="2" id="KW-1185">Reference proteome</keyword>
<protein>
    <submittedName>
        <fullName evidence="1">Uncharacterized protein</fullName>
    </submittedName>
</protein>
<accession>A0A7X6HGI4</accession>
<reference evidence="1 2" key="1">
    <citation type="submission" date="2020-04" db="EMBL/GenBank/DDBJ databases">
        <title>Arthrobacter sp. nov.</title>
        <authorList>
            <person name="Liu S."/>
        </authorList>
    </citation>
    <scope>NUCLEOTIDE SEQUENCE [LARGE SCALE GENOMIC DNA]</scope>
    <source>
        <strain evidence="1 2">E918</strain>
    </source>
</reference>
<gene>
    <name evidence="1" type="ORF">HGG74_14585</name>
</gene>
<dbReference type="EMBL" id="JAAZSQ010000015">
    <property type="protein sequence ID" value="NKX55743.1"/>
    <property type="molecule type" value="Genomic_DNA"/>
</dbReference>
<dbReference type="Proteomes" id="UP000544090">
    <property type="component" value="Unassembled WGS sequence"/>
</dbReference>
<dbReference type="RefSeq" id="WP_168487470.1">
    <property type="nucleotide sequence ID" value="NZ_JAAZSQ010000015.1"/>
</dbReference>
<name>A0A7X6HGI4_9MICC</name>
<dbReference type="AlphaFoldDB" id="A0A7X6HGI4"/>
<organism evidence="1 2">
    <name type="scientific">Arthrobacter mobilis</name>
    <dbReference type="NCBI Taxonomy" id="2724944"/>
    <lineage>
        <taxon>Bacteria</taxon>
        <taxon>Bacillati</taxon>
        <taxon>Actinomycetota</taxon>
        <taxon>Actinomycetes</taxon>
        <taxon>Micrococcales</taxon>
        <taxon>Micrococcaceae</taxon>
        <taxon>Arthrobacter</taxon>
    </lineage>
</organism>
<sequence length="72" mass="7726">MLFLSATEAMLWPQLRRLGPGQSIALAGRTILGRAEDGRPYLDGTFGMLSTHPASVPCGPWCRLDVPNEAAS</sequence>
<evidence type="ECO:0000313" key="1">
    <source>
        <dbReference type="EMBL" id="NKX55743.1"/>
    </source>
</evidence>
<evidence type="ECO:0000313" key="2">
    <source>
        <dbReference type="Proteomes" id="UP000544090"/>
    </source>
</evidence>